<feature type="active site" description="Tele-AMP-histidine intermediate" evidence="1">
    <location>
        <position position="102"/>
    </location>
</feature>
<dbReference type="PROSITE" id="PS51084">
    <property type="entry name" value="HIT_2"/>
    <property type="match status" value="1"/>
</dbReference>
<dbReference type="SUPFAM" id="SSF54197">
    <property type="entry name" value="HIT-like"/>
    <property type="match status" value="1"/>
</dbReference>
<comment type="caution">
    <text evidence="5">The sequence shown here is derived from an EMBL/GenBank/DDBJ whole genome shotgun (WGS) entry which is preliminary data.</text>
</comment>
<feature type="short sequence motif" description="Histidine triad motif" evidence="2 3">
    <location>
        <begin position="100"/>
        <end position="104"/>
    </location>
</feature>
<evidence type="ECO:0000256" key="1">
    <source>
        <dbReference type="PIRSR" id="PIRSR601310-1"/>
    </source>
</evidence>
<dbReference type="Pfam" id="PF01230">
    <property type="entry name" value="HIT"/>
    <property type="match status" value="1"/>
</dbReference>
<dbReference type="GO" id="GO:0003824">
    <property type="term" value="F:catalytic activity"/>
    <property type="evidence" value="ECO:0007669"/>
    <property type="project" value="InterPro"/>
</dbReference>
<dbReference type="Proteomes" id="UP000236394">
    <property type="component" value="Unassembled WGS sequence"/>
</dbReference>
<dbReference type="Gene3D" id="3.30.428.10">
    <property type="entry name" value="HIT-like"/>
    <property type="match status" value="1"/>
</dbReference>
<proteinExistence type="predicted"/>
<evidence type="ECO:0000256" key="3">
    <source>
        <dbReference type="PROSITE-ProRule" id="PRU00464"/>
    </source>
</evidence>
<dbReference type="InterPro" id="IPR001310">
    <property type="entry name" value="Histidine_triad_HIT"/>
</dbReference>
<evidence type="ECO:0000256" key="2">
    <source>
        <dbReference type="PIRSR" id="PIRSR601310-3"/>
    </source>
</evidence>
<evidence type="ECO:0000259" key="4">
    <source>
        <dbReference type="PROSITE" id="PS51084"/>
    </source>
</evidence>
<dbReference type="PANTHER" id="PTHR23089">
    <property type="entry name" value="HISTIDINE TRIAD HIT PROTEIN"/>
    <property type="match status" value="1"/>
</dbReference>
<gene>
    <name evidence="5" type="ORF">B7R76_07125</name>
</gene>
<dbReference type="PROSITE" id="PS00892">
    <property type="entry name" value="HIT_1"/>
    <property type="match status" value="1"/>
</dbReference>
<dbReference type="EMBL" id="NBZD01000004">
    <property type="protein sequence ID" value="PNH18096.1"/>
    <property type="molecule type" value="Genomic_DNA"/>
</dbReference>
<dbReference type="PRINTS" id="PR00332">
    <property type="entry name" value="HISTRIAD"/>
</dbReference>
<organism evidence="5 6">
    <name type="scientific">Mageeibacillus indolicus</name>
    <dbReference type="NCBI Taxonomy" id="884684"/>
    <lineage>
        <taxon>Bacteria</taxon>
        <taxon>Bacillati</taxon>
        <taxon>Bacillota</taxon>
        <taxon>Clostridia</taxon>
        <taxon>Eubacteriales</taxon>
        <taxon>Oscillospiraceae</taxon>
        <taxon>Mageeibacillus</taxon>
    </lineage>
</organism>
<feature type="domain" description="HIT" evidence="4">
    <location>
        <begin position="5"/>
        <end position="113"/>
    </location>
</feature>
<dbReference type="RefSeq" id="WP_034575329.1">
    <property type="nucleotide sequence ID" value="NZ_NBZD01000004.1"/>
</dbReference>
<dbReference type="AlphaFoldDB" id="A0A2J8AZZ6"/>
<evidence type="ECO:0000313" key="5">
    <source>
        <dbReference type="EMBL" id="PNH18096.1"/>
    </source>
</evidence>
<reference evidence="6" key="1">
    <citation type="submission" date="2017-04" db="EMBL/GenBank/DDBJ databases">
        <authorList>
            <person name="Bumgarner R.E."/>
            <person name="Fredricks D.N."/>
            <person name="Srinivasan S."/>
        </authorList>
    </citation>
    <scope>NUCLEOTIDE SEQUENCE [LARGE SCALE GENOMIC DNA]</scope>
    <source>
        <strain evidence="6">KA00405</strain>
    </source>
</reference>
<sequence>MDDCIFCQITAGKFGTEMMYEDDCLAVFKDLHPQARIHWLIVPKKHYKDIVALSQDTEGQQIFAHLLNVLPKIAALAGIDTTGFRLVNNCGSDAGQTVGHVHFHLLGGEVLPF</sequence>
<dbReference type="InterPro" id="IPR036265">
    <property type="entry name" value="HIT-like_sf"/>
</dbReference>
<evidence type="ECO:0000313" key="6">
    <source>
        <dbReference type="Proteomes" id="UP000236394"/>
    </source>
</evidence>
<name>A0A2J8AZZ6_9FIRM</name>
<accession>A0A2J8AZZ6</accession>
<dbReference type="InterPro" id="IPR011146">
    <property type="entry name" value="HIT-like"/>
</dbReference>
<dbReference type="InterPro" id="IPR019808">
    <property type="entry name" value="Histidine_triad_CS"/>
</dbReference>
<protein>
    <submittedName>
        <fullName evidence="5">Histidine triad nucleotide-binding protein</fullName>
    </submittedName>
</protein>